<accession>A0A2B7XQ44</accession>
<organism evidence="3 4">
    <name type="scientific">Helicocarpus griseus UAMH5409</name>
    <dbReference type="NCBI Taxonomy" id="1447875"/>
    <lineage>
        <taxon>Eukaryota</taxon>
        <taxon>Fungi</taxon>
        <taxon>Dikarya</taxon>
        <taxon>Ascomycota</taxon>
        <taxon>Pezizomycotina</taxon>
        <taxon>Eurotiomycetes</taxon>
        <taxon>Eurotiomycetidae</taxon>
        <taxon>Onygenales</taxon>
        <taxon>Ajellomycetaceae</taxon>
        <taxon>Helicocarpus</taxon>
    </lineage>
</organism>
<comment type="similarity">
    <text evidence="1">Belongs to the DCC1 family.</text>
</comment>
<evidence type="ECO:0008006" key="5">
    <source>
        <dbReference type="Google" id="ProtNLM"/>
    </source>
</evidence>
<reference evidence="3 4" key="1">
    <citation type="submission" date="2017-10" db="EMBL/GenBank/DDBJ databases">
        <title>Comparative genomics in systemic dimorphic fungi from Ajellomycetaceae.</title>
        <authorList>
            <person name="Munoz J.F."/>
            <person name="Mcewen J.G."/>
            <person name="Clay O.K."/>
            <person name="Cuomo C.A."/>
        </authorList>
    </citation>
    <scope>NUCLEOTIDE SEQUENCE [LARGE SCALE GENOMIC DNA]</scope>
    <source>
        <strain evidence="3 4">UAMH5409</strain>
    </source>
</reference>
<protein>
    <recommendedName>
        <fullName evidence="5">Sister chromatid cohesion protein Dcc1</fullName>
    </recommendedName>
</protein>
<dbReference type="GO" id="GO:0034088">
    <property type="term" value="P:maintenance of mitotic sister chromatid cohesion"/>
    <property type="evidence" value="ECO:0007669"/>
    <property type="project" value="TreeGrafter"/>
</dbReference>
<dbReference type="Proteomes" id="UP000223968">
    <property type="component" value="Unassembled WGS sequence"/>
</dbReference>
<sequence>MTNPTGRALDFTHTSPQRAFKLLELPPELVELISPEEKGDNNKPLTPLYLKSGLPPTASTSTPSTDAFVNLCTPTQTYVLRHVHSSNSIYIIKPSHSSGSTTTSTTTNAITPNENKSTITTISKCNATLELVKLDSTPHSAIPHLQRLLRVYSGTHAEEDGDADLQMGGVVDESPTAKSSGGGSVTRKERTKVMERLFRDVPFSAVECERGWVGVCAFVRLARDADVDVEVGGRKLACWRPSAVAKMHAWKRLLDGAVLQGIQLGKQFLVRDLVRAARGDVDGDRDGDGEAAGFPGELFEAVVRRLVGDPGVVGFGEVYGEMKWASLDKDSVVAWVGEAYLEANAPDPTMAVDRAEFLDSWKDLLPESWRGEATWVTLKACNKLIPCYVAPERDVVHTLNTSYVWDIL</sequence>
<name>A0A2B7XQ44_9EURO</name>
<dbReference type="OrthoDB" id="5199543at2759"/>
<dbReference type="GO" id="GO:0031390">
    <property type="term" value="C:Ctf18 RFC-like complex"/>
    <property type="evidence" value="ECO:0007669"/>
    <property type="project" value="InterPro"/>
</dbReference>
<dbReference type="PANTHER" id="PTHR13395">
    <property type="entry name" value="SISTER CHROMATID COHESION PROTEIN DCC1-RELATED"/>
    <property type="match status" value="1"/>
</dbReference>
<dbReference type="PANTHER" id="PTHR13395:SF6">
    <property type="entry name" value="SISTER CHROMATID COHESION PROTEIN DCC1"/>
    <property type="match status" value="1"/>
</dbReference>
<keyword evidence="2" id="KW-0235">DNA replication</keyword>
<keyword evidence="4" id="KW-1185">Reference proteome</keyword>
<dbReference type="GO" id="GO:0000785">
    <property type="term" value="C:chromatin"/>
    <property type="evidence" value="ECO:0007669"/>
    <property type="project" value="TreeGrafter"/>
</dbReference>
<dbReference type="InterPro" id="IPR019128">
    <property type="entry name" value="Dcc1"/>
</dbReference>
<dbReference type="AlphaFoldDB" id="A0A2B7XQ44"/>
<dbReference type="STRING" id="1447875.A0A2B7XQ44"/>
<comment type="caution">
    <text evidence="3">The sequence shown here is derived from an EMBL/GenBank/DDBJ whole genome shotgun (WGS) entry which is preliminary data.</text>
</comment>
<dbReference type="EMBL" id="PDNB01000081">
    <property type="protein sequence ID" value="PGH10883.1"/>
    <property type="molecule type" value="Genomic_DNA"/>
</dbReference>
<evidence type="ECO:0000256" key="2">
    <source>
        <dbReference type="ARBA" id="ARBA00022705"/>
    </source>
</evidence>
<proteinExistence type="inferred from homology"/>
<evidence type="ECO:0000256" key="1">
    <source>
        <dbReference type="ARBA" id="ARBA00007017"/>
    </source>
</evidence>
<dbReference type="GO" id="GO:0006260">
    <property type="term" value="P:DNA replication"/>
    <property type="evidence" value="ECO:0007669"/>
    <property type="project" value="UniProtKB-KW"/>
</dbReference>
<dbReference type="GO" id="GO:0000775">
    <property type="term" value="C:chromosome, centromeric region"/>
    <property type="evidence" value="ECO:0007669"/>
    <property type="project" value="TreeGrafter"/>
</dbReference>
<evidence type="ECO:0000313" key="3">
    <source>
        <dbReference type="EMBL" id="PGH10883.1"/>
    </source>
</evidence>
<gene>
    <name evidence="3" type="ORF">AJ79_05243</name>
</gene>
<dbReference type="Pfam" id="PF09724">
    <property type="entry name" value="Dcc1"/>
    <property type="match status" value="1"/>
</dbReference>
<evidence type="ECO:0000313" key="4">
    <source>
        <dbReference type="Proteomes" id="UP000223968"/>
    </source>
</evidence>